<comment type="caution">
    <text evidence="2">The sequence shown here is derived from an EMBL/GenBank/DDBJ whole genome shotgun (WGS) entry which is preliminary data.</text>
</comment>
<name>A0ABR7WT53_9SPHI</name>
<evidence type="ECO:0000313" key="2">
    <source>
        <dbReference type="EMBL" id="MBD1365487.1"/>
    </source>
</evidence>
<reference evidence="2 3" key="1">
    <citation type="submission" date="2020-09" db="EMBL/GenBank/DDBJ databases">
        <title>Novel species of Mucilaginibacter isolated from a glacier on the Tibetan Plateau.</title>
        <authorList>
            <person name="Liu Q."/>
            <person name="Xin Y.-H."/>
        </authorList>
    </citation>
    <scope>NUCLEOTIDE SEQUENCE [LARGE SCALE GENOMIC DNA]</scope>
    <source>
        <strain evidence="2 3">ZT4R22</strain>
    </source>
</reference>
<evidence type="ECO:0000259" key="1">
    <source>
        <dbReference type="PROSITE" id="PS50075"/>
    </source>
</evidence>
<dbReference type="SUPFAM" id="SSF47336">
    <property type="entry name" value="ACP-like"/>
    <property type="match status" value="1"/>
</dbReference>
<sequence>MERQQIIAQVTDIFRDVLDNDDITLTDATTARDVEDWDSLNHIQLVVGIEKHFKIRFAAKEIHSWQNVGELVDSVAGKL</sequence>
<feature type="domain" description="Carrier" evidence="1">
    <location>
        <begin position="1"/>
        <end position="79"/>
    </location>
</feature>
<keyword evidence="3" id="KW-1185">Reference proteome</keyword>
<protein>
    <submittedName>
        <fullName evidence="2">Acyl carrier protein</fullName>
    </submittedName>
</protein>
<organism evidence="2 3">
    <name type="scientific">Mucilaginibacter pankratovii</name>
    <dbReference type="NCBI Taxonomy" id="2772110"/>
    <lineage>
        <taxon>Bacteria</taxon>
        <taxon>Pseudomonadati</taxon>
        <taxon>Bacteroidota</taxon>
        <taxon>Sphingobacteriia</taxon>
        <taxon>Sphingobacteriales</taxon>
        <taxon>Sphingobacteriaceae</taxon>
        <taxon>Mucilaginibacter</taxon>
    </lineage>
</organism>
<dbReference type="Gene3D" id="1.10.1200.10">
    <property type="entry name" value="ACP-like"/>
    <property type="match status" value="1"/>
</dbReference>
<dbReference type="Pfam" id="PF00550">
    <property type="entry name" value="PP-binding"/>
    <property type="match status" value="1"/>
</dbReference>
<evidence type="ECO:0000313" key="3">
    <source>
        <dbReference type="Proteomes" id="UP000606600"/>
    </source>
</evidence>
<dbReference type="Proteomes" id="UP000606600">
    <property type="component" value="Unassembled WGS sequence"/>
</dbReference>
<dbReference type="InterPro" id="IPR009081">
    <property type="entry name" value="PP-bd_ACP"/>
</dbReference>
<dbReference type="InterPro" id="IPR036736">
    <property type="entry name" value="ACP-like_sf"/>
</dbReference>
<gene>
    <name evidence="2" type="ORF">IDJ77_16855</name>
</gene>
<dbReference type="RefSeq" id="WP_191190139.1">
    <property type="nucleotide sequence ID" value="NZ_JACWMY010000008.1"/>
</dbReference>
<proteinExistence type="predicted"/>
<dbReference type="PROSITE" id="PS50075">
    <property type="entry name" value="CARRIER"/>
    <property type="match status" value="1"/>
</dbReference>
<dbReference type="EMBL" id="JACWMY010000008">
    <property type="protein sequence ID" value="MBD1365487.1"/>
    <property type="molecule type" value="Genomic_DNA"/>
</dbReference>
<accession>A0ABR7WT53</accession>